<feature type="chain" id="PRO_5043472201" description="FZ domain-containing protein" evidence="5">
    <location>
        <begin position="25"/>
        <end position="332"/>
    </location>
</feature>
<evidence type="ECO:0000259" key="6">
    <source>
        <dbReference type="PROSITE" id="PS50038"/>
    </source>
</evidence>
<name>A0AAV2H945_LYMST</name>
<keyword evidence="8" id="KW-1185">Reference proteome</keyword>
<dbReference type="InterPro" id="IPR020067">
    <property type="entry name" value="Frizzled_dom"/>
</dbReference>
<dbReference type="GO" id="GO:0005886">
    <property type="term" value="C:plasma membrane"/>
    <property type="evidence" value="ECO:0007669"/>
    <property type="project" value="TreeGrafter"/>
</dbReference>
<dbReference type="EMBL" id="CAXITT010000060">
    <property type="protein sequence ID" value="CAL1530030.1"/>
    <property type="molecule type" value="Genomic_DNA"/>
</dbReference>
<dbReference type="AlphaFoldDB" id="A0AAV2H945"/>
<keyword evidence="2 3" id="KW-1015">Disulfide bond</keyword>
<comment type="caution">
    <text evidence="7">The sequence shown here is derived from an EMBL/GenBank/DDBJ whole genome shotgun (WGS) entry which is preliminary data.</text>
</comment>
<dbReference type="GO" id="GO:0035567">
    <property type="term" value="P:non-canonical Wnt signaling pathway"/>
    <property type="evidence" value="ECO:0007669"/>
    <property type="project" value="TreeGrafter"/>
</dbReference>
<feature type="signal peptide" evidence="5">
    <location>
        <begin position="1"/>
        <end position="24"/>
    </location>
</feature>
<evidence type="ECO:0000256" key="5">
    <source>
        <dbReference type="SAM" id="SignalP"/>
    </source>
</evidence>
<dbReference type="GO" id="GO:0042813">
    <property type="term" value="F:Wnt receptor activity"/>
    <property type="evidence" value="ECO:0007669"/>
    <property type="project" value="TreeGrafter"/>
</dbReference>
<dbReference type="InterPro" id="IPR036790">
    <property type="entry name" value="Frizzled_dom_sf"/>
</dbReference>
<proteinExistence type="predicted"/>
<dbReference type="InterPro" id="IPR015526">
    <property type="entry name" value="Frizzled/SFRP"/>
</dbReference>
<dbReference type="Gene3D" id="1.10.2000.10">
    <property type="entry name" value="Frizzled cysteine-rich domain"/>
    <property type="match status" value="2"/>
</dbReference>
<reference evidence="7 8" key="1">
    <citation type="submission" date="2024-04" db="EMBL/GenBank/DDBJ databases">
        <authorList>
            <consortium name="Genoscope - CEA"/>
            <person name="William W."/>
        </authorList>
    </citation>
    <scope>NUCLEOTIDE SEQUENCE [LARGE SCALE GENOMIC DNA]</scope>
</reference>
<feature type="domain" description="FZ" evidence="6">
    <location>
        <begin position="74"/>
        <end position="191"/>
    </location>
</feature>
<organism evidence="7 8">
    <name type="scientific">Lymnaea stagnalis</name>
    <name type="common">Great pond snail</name>
    <name type="synonym">Helix stagnalis</name>
    <dbReference type="NCBI Taxonomy" id="6523"/>
    <lineage>
        <taxon>Eukaryota</taxon>
        <taxon>Metazoa</taxon>
        <taxon>Spiralia</taxon>
        <taxon>Lophotrochozoa</taxon>
        <taxon>Mollusca</taxon>
        <taxon>Gastropoda</taxon>
        <taxon>Heterobranchia</taxon>
        <taxon>Euthyneura</taxon>
        <taxon>Panpulmonata</taxon>
        <taxon>Hygrophila</taxon>
        <taxon>Lymnaeoidea</taxon>
        <taxon>Lymnaeidae</taxon>
        <taxon>Lymnaea</taxon>
    </lineage>
</organism>
<sequence length="332" mass="37398">MKLRSVAACLVVLGVLIAVAGGQGKENRAKKPVGARKKLRENVPRKANRPQNARPNAVNKKPNGKKVQTAEAQGNGGDCEEIFLPMCKGLVPYTHTKLPNQFNHTTQLEVYKHIEHTWAYMDHSCSNNMRLTICALYLPKCQGKQAGIGPCKTTCLRAKKNCGQQLKEIFALNWQEKFECAPLPNKRCVKPVKDEPCSQEYPSCESNSVITTCANLTFTWGTLPNMFGQCRAKDINIEVSHFDALVATNCHLNLKFFLCGVYSPFCVRAETPFMFPCKEICNEIRQACEPHYRRIYHRLPWPNKLQCHRYPSSEDPDVKCVMPNEGSTFFGG</sequence>
<evidence type="ECO:0000256" key="1">
    <source>
        <dbReference type="ARBA" id="ARBA00022473"/>
    </source>
</evidence>
<comment type="caution">
    <text evidence="3">Lacks conserved residue(s) required for the propagation of feature annotation.</text>
</comment>
<evidence type="ECO:0000256" key="2">
    <source>
        <dbReference type="ARBA" id="ARBA00023157"/>
    </source>
</evidence>
<dbReference type="GO" id="GO:0017147">
    <property type="term" value="F:Wnt-protein binding"/>
    <property type="evidence" value="ECO:0007669"/>
    <property type="project" value="TreeGrafter"/>
</dbReference>
<evidence type="ECO:0000313" key="7">
    <source>
        <dbReference type="EMBL" id="CAL1530030.1"/>
    </source>
</evidence>
<feature type="compositionally biased region" description="Basic residues" evidence="4">
    <location>
        <begin position="28"/>
        <end position="39"/>
    </location>
</feature>
<dbReference type="SUPFAM" id="SSF63501">
    <property type="entry name" value="Frizzled cysteine-rich domain"/>
    <property type="match status" value="2"/>
</dbReference>
<keyword evidence="1" id="KW-0217">Developmental protein</keyword>
<dbReference type="GO" id="GO:0060070">
    <property type="term" value="P:canonical Wnt signaling pathway"/>
    <property type="evidence" value="ECO:0007669"/>
    <property type="project" value="TreeGrafter"/>
</dbReference>
<evidence type="ECO:0000256" key="3">
    <source>
        <dbReference type="PROSITE-ProRule" id="PRU00090"/>
    </source>
</evidence>
<dbReference type="SMART" id="SM00063">
    <property type="entry name" value="FRI"/>
    <property type="match status" value="2"/>
</dbReference>
<keyword evidence="5" id="KW-0732">Signal</keyword>
<feature type="disulfide bond" evidence="3">
    <location>
        <begin position="250"/>
        <end position="288"/>
    </location>
</feature>
<accession>A0AAV2H945</accession>
<protein>
    <recommendedName>
        <fullName evidence="6">FZ domain-containing protein</fullName>
    </recommendedName>
</protein>
<evidence type="ECO:0000256" key="4">
    <source>
        <dbReference type="SAM" id="MobiDB-lite"/>
    </source>
</evidence>
<dbReference type="Proteomes" id="UP001497497">
    <property type="component" value="Unassembled WGS sequence"/>
</dbReference>
<dbReference type="PANTHER" id="PTHR11309:SF126">
    <property type="entry name" value="FRIZZLED-2"/>
    <property type="match status" value="1"/>
</dbReference>
<feature type="disulfide bond" evidence="3">
    <location>
        <begin position="213"/>
        <end position="259"/>
    </location>
</feature>
<gene>
    <name evidence="7" type="ORF">GSLYS_00004163001</name>
</gene>
<dbReference type="Pfam" id="PF01392">
    <property type="entry name" value="Fz"/>
    <property type="match status" value="2"/>
</dbReference>
<feature type="domain" description="FZ" evidence="6">
    <location>
        <begin position="199"/>
        <end position="323"/>
    </location>
</feature>
<evidence type="ECO:0000313" key="8">
    <source>
        <dbReference type="Proteomes" id="UP001497497"/>
    </source>
</evidence>
<feature type="region of interest" description="Disordered" evidence="4">
    <location>
        <begin position="25"/>
        <end position="73"/>
    </location>
</feature>
<dbReference type="PANTHER" id="PTHR11309">
    <property type="entry name" value="FRIZZLED"/>
    <property type="match status" value="1"/>
</dbReference>
<dbReference type="PROSITE" id="PS50038">
    <property type="entry name" value="FZ"/>
    <property type="match status" value="2"/>
</dbReference>